<evidence type="ECO:0000313" key="13">
    <source>
        <dbReference type="RefSeq" id="XP_006036115.1"/>
    </source>
</evidence>
<evidence type="ECO:0000256" key="5">
    <source>
        <dbReference type="ARBA" id="ARBA00023040"/>
    </source>
</evidence>
<dbReference type="RefSeq" id="XP_006036115.1">
    <property type="nucleotide sequence ID" value="XM_006036053.2"/>
</dbReference>
<gene>
    <name evidence="13" type="primary">LOC102377222</name>
</gene>
<evidence type="ECO:0000256" key="8">
    <source>
        <dbReference type="ARBA" id="ARBA00023224"/>
    </source>
</evidence>
<evidence type="ECO:0000256" key="2">
    <source>
        <dbReference type="ARBA" id="ARBA00004141"/>
    </source>
</evidence>
<evidence type="ECO:0000256" key="1">
    <source>
        <dbReference type="ARBA" id="ARBA00002936"/>
    </source>
</evidence>
<comment type="similarity">
    <text evidence="9">Belongs to the G-protein coupled receptor 1 family.</text>
</comment>
<dbReference type="GO" id="GO:0004984">
    <property type="term" value="F:olfactory receptor activity"/>
    <property type="evidence" value="ECO:0007669"/>
    <property type="project" value="InterPro"/>
</dbReference>
<dbReference type="KEGG" id="asn:102377222"/>
<evidence type="ECO:0000256" key="7">
    <source>
        <dbReference type="ARBA" id="ARBA00023170"/>
    </source>
</evidence>
<dbReference type="PROSITE" id="PS00237">
    <property type="entry name" value="G_PROTEIN_RECEP_F1_1"/>
    <property type="match status" value="1"/>
</dbReference>
<protein>
    <recommendedName>
        <fullName evidence="10">Olfactory receptor</fullName>
    </recommendedName>
</protein>
<dbReference type="SUPFAM" id="SSF81321">
    <property type="entry name" value="Family A G protein-coupled receptor-like"/>
    <property type="match status" value="1"/>
</dbReference>
<feature type="transmembrane region" description="Helical" evidence="10">
    <location>
        <begin position="238"/>
        <end position="261"/>
    </location>
</feature>
<dbReference type="Pfam" id="PF13853">
    <property type="entry name" value="7tm_4"/>
    <property type="match status" value="1"/>
</dbReference>
<evidence type="ECO:0000259" key="11">
    <source>
        <dbReference type="PROSITE" id="PS50262"/>
    </source>
</evidence>
<keyword evidence="6 10" id="KW-0472">Membrane</keyword>
<dbReference type="GeneID" id="102377222"/>
<keyword evidence="12" id="KW-1185">Reference proteome</keyword>
<name>A0A1U7SE67_ALLSI</name>
<keyword evidence="10" id="KW-0716">Sensory transduction</keyword>
<dbReference type="OrthoDB" id="9890226at2759"/>
<dbReference type="InterPro" id="IPR000276">
    <property type="entry name" value="GPCR_Rhodpsn"/>
</dbReference>
<organism evidence="12 13">
    <name type="scientific">Alligator sinensis</name>
    <name type="common">Chinese alligator</name>
    <dbReference type="NCBI Taxonomy" id="38654"/>
    <lineage>
        <taxon>Eukaryota</taxon>
        <taxon>Metazoa</taxon>
        <taxon>Chordata</taxon>
        <taxon>Craniata</taxon>
        <taxon>Vertebrata</taxon>
        <taxon>Euteleostomi</taxon>
        <taxon>Archelosauria</taxon>
        <taxon>Archosauria</taxon>
        <taxon>Crocodylia</taxon>
        <taxon>Alligatoridae</taxon>
        <taxon>Alligatorinae</taxon>
        <taxon>Alligator</taxon>
    </lineage>
</organism>
<keyword evidence="10" id="KW-0552">Olfaction</keyword>
<keyword evidence="7 9" id="KW-0675">Receptor</keyword>
<feature type="transmembrane region" description="Helical" evidence="10">
    <location>
        <begin position="205"/>
        <end position="226"/>
    </location>
</feature>
<feature type="transmembrane region" description="Helical" evidence="10">
    <location>
        <begin position="141"/>
        <end position="158"/>
    </location>
</feature>
<evidence type="ECO:0000256" key="6">
    <source>
        <dbReference type="ARBA" id="ARBA00023136"/>
    </source>
</evidence>
<proteinExistence type="inferred from homology"/>
<keyword evidence="10" id="KW-1003">Cell membrane</keyword>
<reference evidence="13" key="1">
    <citation type="submission" date="2025-08" db="UniProtKB">
        <authorList>
            <consortium name="RefSeq"/>
        </authorList>
    </citation>
    <scope>IDENTIFICATION</scope>
</reference>
<keyword evidence="5 9" id="KW-0297">G-protein coupled receptor</keyword>
<sequence length="314" mass="35471">MAGENLTMVSEFILVGFSNHPGLQVAIFMLFLVIYVITLVGNLGMIILIRIDSQLHTPMYFFLSHLSFIDFCHSSNTIPKALSNVLLGRKAIPYIGCIVQLYLFIALITSECFLLAMMAYDRYVAICNPLLYTVVMSQKRCLRMTAVMYAAGFFNSVIHTTLTHRLNFCQSNVIDHFFCELPSLLKLSCSETHTSKMLMLMSAGFNISGSILIILSSYTYILFTILKIHSTAGRHKAFSTCVSHLTVVTIFYGTAVFTHLQPHSEYSQNQDKVASVFYTVVTPMLNPVIYSLRNKEVKDALKRVMGRKMFSHFL</sequence>
<dbReference type="Proteomes" id="UP000189705">
    <property type="component" value="Unplaced"/>
</dbReference>
<keyword evidence="3 9" id="KW-0812">Transmembrane</keyword>
<dbReference type="AlphaFoldDB" id="A0A1U7SE67"/>
<evidence type="ECO:0000256" key="3">
    <source>
        <dbReference type="ARBA" id="ARBA00022692"/>
    </source>
</evidence>
<dbReference type="Gene3D" id="1.20.1070.10">
    <property type="entry name" value="Rhodopsin 7-helix transmembrane proteins"/>
    <property type="match status" value="1"/>
</dbReference>
<dbReference type="FunFam" id="1.20.1070.10:FF:000003">
    <property type="entry name" value="Olfactory receptor"/>
    <property type="match status" value="1"/>
</dbReference>
<feature type="transmembrane region" description="Helical" evidence="10">
    <location>
        <begin position="25"/>
        <end position="48"/>
    </location>
</feature>
<evidence type="ECO:0000313" key="12">
    <source>
        <dbReference type="Proteomes" id="UP000189705"/>
    </source>
</evidence>
<dbReference type="CDD" id="cd15411">
    <property type="entry name" value="7tmA_OR8H-like"/>
    <property type="match status" value="1"/>
</dbReference>
<evidence type="ECO:0000256" key="10">
    <source>
        <dbReference type="RuleBase" id="RU363047"/>
    </source>
</evidence>
<dbReference type="InterPro" id="IPR017452">
    <property type="entry name" value="GPCR_Rhodpsn_7TM"/>
</dbReference>
<comment type="subcellular location">
    <subcellularLocation>
        <location evidence="10">Cell membrane</location>
        <topology evidence="10">Multi-pass membrane protein</topology>
    </subcellularLocation>
    <subcellularLocation>
        <location evidence="2">Membrane</location>
        <topology evidence="2">Multi-pass membrane protein</topology>
    </subcellularLocation>
</comment>
<dbReference type="eggNOG" id="ENOG502SJ0I">
    <property type="taxonomic scope" value="Eukaryota"/>
</dbReference>
<accession>A0A1U7SE67</accession>
<evidence type="ECO:0000256" key="9">
    <source>
        <dbReference type="RuleBase" id="RU000688"/>
    </source>
</evidence>
<evidence type="ECO:0000256" key="4">
    <source>
        <dbReference type="ARBA" id="ARBA00022989"/>
    </source>
</evidence>
<dbReference type="PRINTS" id="PR00237">
    <property type="entry name" value="GPCRRHODOPSN"/>
</dbReference>
<keyword evidence="4 10" id="KW-1133">Transmembrane helix</keyword>
<dbReference type="InterPro" id="IPR000725">
    <property type="entry name" value="Olfact_rcpt"/>
</dbReference>
<keyword evidence="8 9" id="KW-0807">Transducer</keyword>
<feature type="domain" description="G-protein coupled receptors family 1 profile" evidence="11">
    <location>
        <begin position="41"/>
        <end position="290"/>
    </location>
</feature>
<dbReference type="InParanoid" id="A0A1U7SE67"/>
<comment type="function">
    <text evidence="1">Odorant receptor.</text>
</comment>
<feature type="transmembrane region" description="Helical" evidence="10">
    <location>
        <begin position="273"/>
        <end position="292"/>
    </location>
</feature>
<dbReference type="GO" id="GO:0004930">
    <property type="term" value="F:G protein-coupled receptor activity"/>
    <property type="evidence" value="ECO:0007669"/>
    <property type="project" value="UniProtKB-KW"/>
</dbReference>
<dbReference type="GO" id="GO:0005886">
    <property type="term" value="C:plasma membrane"/>
    <property type="evidence" value="ECO:0007669"/>
    <property type="project" value="UniProtKB-SubCell"/>
</dbReference>
<dbReference type="PROSITE" id="PS50262">
    <property type="entry name" value="G_PROTEIN_RECEP_F1_2"/>
    <property type="match status" value="1"/>
</dbReference>
<dbReference type="PANTHER" id="PTHR48018">
    <property type="entry name" value="OLFACTORY RECEPTOR"/>
    <property type="match status" value="1"/>
</dbReference>
<dbReference type="PRINTS" id="PR00245">
    <property type="entry name" value="OLFACTORYR"/>
</dbReference>
<feature type="transmembrane region" description="Helical" evidence="10">
    <location>
        <begin position="91"/>
        <end position="120"/>
    </location>
</feature>